<organism evidence="1 2">
    <name type="scientific">Luteimonas deserti</name>
    <dbReference type="NCBI Taxonomy" id="2752306"/>
    <lineage>
        <taxon>Bacteria</taxon>
        <taxon>Pseudomonadati</taxon>
        <taxon>Pseudomonadota</taxon>
        <taxon>Gammaproteobacteria</taxon>
        <taxon>Lysobacterales</taxon>
        <taxon>Lysobacteraceae</taxon>
        <taxon>Luteimonas</taxon>
    </lineage>
</organism>
<protein>
    <recommendedName>
        <fullName evidence="3">Phospholipase</fullName>
    </recommendedName>
</protein>
<dbReference type="Pfam" id="PF26363">
    <property type="entry name" value="Phospholipase-like"/>
    <property type="match status" value="1"/>
</dbReference>
<comment type="caution">
    <text evidence="1">The sequence shown here is derived from an EMBL/GenBank/DDBJ whole genome shotgun (WGS) entry which is preliminary data.</text>
</comment>
<evidence type="ECO:0000313" key="2">
    <source>
        <dbReference type="Proteomes" id="UP000589896"/>
    </source>
</evidence>
<keyword evidence="2" id="KW-1185">Reference proteome</keyword>
<evidence type="ECO:0000313" key="1">
    <source>
        <dbReference type="EMBL" id="NYZ63529.1"/>
    </source>
</evidence>
<reference evidence="1 2" key="1">
    <citation type="submission" date="2020-07" db="EMBL/GenBank/DDBJ databases">
        <title>isolation of Luteimonas sp. SJ-16.</title>
        <authorList>
            <person name="Huang X.-X."/>
            <person name="Xu L."/>
            <person name="Sun J.-Q."/>
        </authorList>
    </citation>
    <scope>NUCLEOTIDE SEQUENCE [LARGE SCALE GENOMIC DNA]</scope>
    <source>
        <strain evidence="1 2">SJ-16</strain>
    </source>
</reference>
<sequence>MTSRHDAQRALIEQLRAQRSAAARDTATMLQGAYHAREMAELSHDVYAAALGTGTPPPGWTRATADLDQLRKAMPELSLSDAELRELLSPRESGFRAEIYLPDPAVLGPGYKPTVVFKGSTGHVIGDDGIRRPTAAEDFLGNNIPQSMGLQTDYYDRAMSVAVALRRKGIDFDLAGHSLGGGMASAAAAVSGMRAVTWNAAGLHPDTAPQFAQRNGGLPLFDTGRIVSAWQVQGELLNDGVQTELRGMSDRHRERMGSLLTETVELLQGTPHGRRMLEARLIGTLPETAHPAVHALLDRLQQGDAASLIRDLPQAAGERQPPLIAMTRQELHLVERESRVSLGELHLLAGPVLDVAMHGVRGANSGARAGQVVAGHGQALGTGLGAAGERIDSGAIIAGAALQRSHVGVGMAFDQGAQVLGTLTAEARMAGARIESAVAEGRSRTVSGALETQGAGWRWFGDAVGPVSEAWRDVLHARAERADAAAGSVRAQGRADADAALARGREAAEARRDAAQAVGEGLRAGAVATGTRSRDTLVYVGERLDAGFVVVGAQLTRISGYAPVAGAALGGTSGVALGTVSTFASVNPQAPAHWYGAVRLARDGLGGLRESVGRHGMDSAVLPSLERYIDDQEQAARQLLPRPARAGSGSSVREGIPSLLTGDAGIAMSQLLTSARNGDAAAVARASQTLLDTRGAREWLAYGQQQMEADARCTAPETGYPAATIPDAVRAAEQAYVR</sequence>
<dbReference type="AlphaFoldDB" id="A0A7Z0TWM8"/>
<name>A0A7Z0TWM8_9GAMM</name>
<proteinExistence type="predicted"/>
<gene>
    <name evidence="1" type="ORF">H0E82_12280</name>
</gene>
<dbReference type="Proteomes" id="UP000589896">
    <property type="component" value="Unassembled WGS sequence"/>
</dbReference>
<evidence type="ECO:0008006" key="3">
    <source>
        <dbReference type="Google" id="ProtNLM"/>
    </source>
</evidence>
<dbReference type="RefSeq" id="WP_180545749.1">
    <property type="nucleotide sequence ID" value="NZ_JACCJZ010000019.1"/>
</dbReference>
<accession>A0A7Z0TWM8</accession>
<dbReference type="EMBL" id="JACCJZ010000019">
    <property type="protein sequence ID" value="NYZ63529.1"/>
    <property type="molecule type" value="Genomic_DNA"/>
</dbReference>